<keyword evidence="2" id="KW-1185">Reference proteome</keyword>
<dbReference type="Proteomes" id="UP000675881">
    <property type="component" value="Chromosome 2"/>
</dbReference>
<sequence length="129" mass="15255">MQKEPHICQILKEDYDIPGGWDPDVPRLRKCLKNEWYHQFFFPKEDQQSHHFVKRGIKIVKAQKMMLKSHTFEDNIIEVEIKVRDSKEEHMKKDAIGQKCTVQTQTRKDHASSSLFLSIKTLANVSELF</sequence>
<dbReference type="AlphaFoldDB" id="A0A7R8H509"/>
<gene>
    <name evidence="1" type="ORF">LSAA_6854</name>
</gene>
<name>A0A7R8H509_LEPSM</name>
<proteinExistence type="predicted"/>
<evidence type="ECO:0000313" key="2">
    <source>
        <dbReference type="Proteomes" id="UP000675881"/>
    </source>
</evidence>
<dbReference type="EMBL" id="HG994581">
    <property type="protein sequence ID" value="CAF2872498.1"/>
    <property type="molecule type" value="Genomic_DNA"/>
</dbReference>
<protein>
    <submittedName>
        <fullName evidence="1">(salmon louse) hypothetical protein</fullName>
    </submittedName>
</protein>
<organism evidence="1 2">
    <name type="scientific">Lepeophtheirus salmonis</name>
    <name type="common">Salmon louse</name>
    <name type="synonym">Caligus salmonis</name>
    <dbReference type="NCBI Taxonomy" id="72036"/>
    <lineage>
        <taxon>Eukaryota</taxon>
        <taxon>Metazoa</taxon>
        <taxon>Ecdysozoa</taxon>
        <taxon>Arthropoda</taxon>
        <taxon>Crustacea</taxon>
        <taxon>Multicrustacea</taxon>
        <taxon>Hexanauplia</taxon>
        <taxon>Copepoda</taxon>
        <taxon>Siphonostomatoida</taxon>
        <taxon>Caligidae</taxon>
        <taxon>Lepeophtheirus</taxon>
    </lineage>
</organism>
<reference evidence="1" key="1">
    <citation type="submission" date="2021-02" db="EMBL/GenBank/DDBJ databases">
        <authorList>
            <person name="Bekaert M."/>
        </authorList>
    </citation>
    <scope>NUCLEOTIDE SEQUENCE</scope>
    <source>
        <strain evidence="1">IoA-00</strain>
    </source>
</reference>
<evidence type="ECO:0000313" key="1">
    <source>
        <dbReference type="EMBL" id="CAF2872498.1"/>
    </source>
</evidence>
<accession>A0A7R8H509</accession>